<name>A0A9P0HCZ7_NEZVI</name>
<dbReference type="GO" id="GO:0000220">
    <property type="term" value="C:vacuolar proton-transporting V-type ATPase, V0 domain"/>
    <property type="evidence" value="ECO:0007669"/>
    <property type="project" value="InterPro"/>
</dbReference>
<sequence length="850" mass="96059">MGDLFRSEHMSLCQLFIQPEAAYASVSLLGEAGIVQFRDLNMDISAFQRKFVSEVRRCEEIERRLRYIGSEVKKDGVAVPELQKMPAAPNPRELIDLEAHIERTEGEILEMSHNAVNLKSNFMELTELKHVLEKTDAFFQESVCFQQQEGDSVNRALIGSGDDPASRTQLGFVAGVVPRERVFAFERMLWRISRGNVLLRRADIEEPLNDPATGNLLQKTVFVAFYQGEELKARVKKVCTGFHATLYPSPATSQGRLNMVQEVKTRLEDLTLVLNQTADHRQRVLLTVAKELPTWTVMVRKMKAIYHTMNCFNMDVTKKCLIGECWVASHDLNLIHQALADGGKAVGSTIPSFLNVIKTSEEPPTYNRTNNFTQGFQNLIDAYGIASYGEVNPALYTIITFPFLFAVMFGDLGHGFILTVFAAWMVICEKKLMKKKSTNEIWNIFFGGRYIILLMGLFSMYTGLVYNDIFSKSINIFGSSWRQNYNRSTVLNNTMLTLDPSSADYIKKPYPFGIDPVWQLASNKIMFLNTYKMKLSIIIGVIHMIFGVFLSVPNHLHKGEGIYILLEFLPQLVFLLALFFYLVLLMFLKFFLYSGENDQTNPLHGIHCAPQILIMFINMVLVKPPTVPGADDNNGGDKSNNTLVCDPFMYSGQDAVQKTLVGVALFCIPFMLFAKPLYLIYFKNKKLDHKAGSNGDVGSEMQVLNGAAAGAFDEGSGEEHEEEPASELFIHQVIHTIEYVLSTVSHTASYLRLWALSLAHSQLSDVLWNRVLTLGFGYGDYFGGVVLYIIFAVWAFFTIAILVLMEGLSAFLHTLRLHWVEFMSKFYVGLGHSFQPFSFKNIMEESEETE</sequence>
<keyword evidence="7 9" id="KW-0406">Ion transport</keyword>
<evidence type="ECO:0000256" key="5">
    <source>
        <dbReference type="ARBA" id="ARBA00022781"/>
    </source>
</evidence>
<keyword evidence="4 9" id="KW-0812">Transmembrane</keyword>
<dbReference type="PIRSF" id="PIRSF001293">
    <property type="entry name" value="ATP6V0A1"/>
    <property type="match status" value="1"/>
</dbReference>
<evidence type="ECO:0000256" key="9">
    <source>
        <dbReference type="RuleBase" id="RU361189"/>
    </source>
</evidence>
<evidence type="ECO:0000256" key="3">
    <source>
        <dbReference type="ARBA" id="ARBA00022448"/>
    </source>
</evidence>
<keyword evidence="5 9" id="KW-0375">Hydrogen ion transport</keyword>
<feature type="transmembrane region" description="Helical" evidence="9">
    <location>
        <begin position="403"/>
        <end position="427"/>
    </location>
</feature>
<evidence type="ECO:0000256" key="1">
    <source>
        <dbReference type="ARBA" id="ARBA00004141"/>
    </source>
</evidence>
<organism evidence="10 11">
    <name type="scientific">Nezara viridula</name>
    <name type="common">Southern green stink bug</name>
    <name type="synonym">Cimex viridulus</name>
    <dbReference type="NCBI Taxonomy" id="85310"/>
    <lineage>
        <taxon>Eukaryota</taxon>
        <taxon>Metazoa</taxon>
        <taxon>Ecdysozoa</taxon>
        <taxon>Arthropoda</taxon>
        <taxon>Hexapoda</taxon>
        <taxon>Insecta</taxon>
        <taxon>Pterygota</taxon>
        <taxon>Neoptera</taxon>
        <taxon>Paraneoptera</taxon>
        <taxon>Hemiptera</taxon>
        <taxon>Heteroptera</taxon>
        <taxon>Panheteroptera</taxon>
        <taxon>Pentatomomorpha</taxon>
        <taxon>Pentatomoidea</taxon>
        <taxon>Pentatomidae</taxon>
        <taxon>Pentatominae</taxon>
        <taxon>Nezara</taxon>
    </lineage>
</organism>
<feature type="transmembrane region" description="Helical" evidence="9">
    <location>
        <begin position="535"/>
        <end position="552"/>
    </location>
</feature>
<protein>
    <recommendedName>
        <fullName evidence="9">V-type proton ATPase subunit a</fullName>
    </recommendedName>
</protein>
<dbReference type="GO" id="GO:0046961">
    <property type="term" value="F:proton-transporting ATPase activity, rotational mechanism"/>
    <property type="evidence" value="ECO:0007669"/>
    <property type="project" value="InterPro"/>
</dbReference>
<evidence type="ECO:0000256" key="2">
    <source>
        <dbReference type="ARBA" id="ARBA00009904"/>
    </source>
</evidence>
<dbReference type="InterPro" id="IPR002490">
    <property type="entry name" value="V-ATPase_116kDa_su"/>
</dbReference>
<evidence type="ECO:0000313" key="11">
    <source>
        <dbReference type="Proteomes" id="UP001152798"/>
    </source>
</evidence>
<evidence type="ECO:0000313" key="10">
    <source>
        <dbReference type="EMBL" id="CAH1399708.1"/>
    </source>
</evidence>
<dbReference type="Proteomes" id="UP001152798">
    <property type="component" value="Chromosome 4"/>
</dbReference>
<dbReference type="GO" id="GO:0051117">
    <property type="term" value="F:ATPase binding"/>
    <property type="evidence" value="ECO:0007669"/>
    <property type="project" value="TreeGrafter"/>
</dbReference>
<evidence type="ECO:0000256" key="6">
    <source>
        <dbReference type="ARBA" id="ARBA00022989"/>
    </source>
</evidence>
<dbReference type="AlphaFoldDB" id="A0A9P0HCZ7"/>
<feature type="transmembrane region" description="Helical" evidence="9">
    <location>
        <begin position="781"/>
        <end position="805"/>
    </location>
</feature>
<proteinExistence type="inferred from homology"/>
<dbReference type="OrthoDB" id="10264220at2759"/>
<gene>
    <name evidence="10" type="ORF">NEZAVI_LOCUS9107</name>
</gene>
<evidence type="ECO:0000256" key="7">
    <source>
        <dbReference type="ARBA" id="ARBA00023065"/>
    </source>
</evidence>
<dbReference type="EMBL" id="OV725080">
    <property type="protein sequence ID" value="CAH1399708.1"/>
    <property type="molecule type" value="Genomic_DNA"/>
</dbReference>
<reference evidence="10" key="1">
    <citation type="submission" date="2022-01" db="EMBL/GenBank/DDBJ databases">
        <authorList>
            <person name="King R."/>
        </authorList>
    </citation>
    <scope>NUCLEOTIDE SEQUENCE</scope>
</reference>
<feature type="transmembrane region" description="Helical" evidence="9">
    <location>
        <begin position="572"/>
        <end position="592"/>
    </location>
</feature>
<feature type="transmembrane region" description="Helical" evidence="9">
    <location>
        <begin position="659"/>
        <end position="681"/>
    </location>
</feature>
<keyword evidence="3 9" id="KW-0813">Transport</keyword>
<evidence type="ECO:0000256" key="8">
    <source>
        <dbReference type="ARBA" id="ARBA00023136"/>
    </source>
</evidence>
<comment type="subcellular location">
    <subcellularLocation>
        <location evidence="1">Membrane</location>
        <topology evidence="1">Multi-pass membrane protein</topology>
    </subcellularLocation>
</comment>
<evidence type="ECO:0000256" key="4">
    <source>
        <dbReference type="ARBA" id="ARBA00022692"/>
    </source>
</evidence>
<keyword evidence="8 9" id="KW-0472">Membrane</keyword>
<keyword evidence="6 9" id="KW-1133">Transmembrane helix</keyword>
<dbReference type="GO" id="GO:0005886">
    <property type="term" value="C:plasma membrane"/>
    <property type="evidence" value="ECO:0007669"/>
    <property type="project" value="TreeGrafter"/>
</dbReference>
<dbReference type="PANTHER" id="PTHR11629:SF61">
    <property type="entry name" value="V-TYPE PROTON ATPASE SUBUNIT A"/>
    <property type="match status" value="1"/>
</dbReference>
<dbReference type="GO" id="GO:0007035">
    <property type="term" value="P:vacuolar acidification"/>
    <property type="evidence" value="ECO:0007669"/>
    <property type="project" value="TreeGrafter"/>
</dbReference>
<comment type="similarity">
    <text evidence="2 9">Belongs to the V-ATPase 116 kDa subunit family.</text>
</comment>
<dbReference type="Pfam" id="PF01496">
    <property type="entry name" value="V_ATPase_I"/>
    <property type="match status" value="1"/>
</dbReference>
<dbReference type="InterPro" id="IPR026028">
    <property type="entry name" value="V-type_ATPase_116kDa_su_euka"/>
</dbReference>
<feature type="transmembrane region" description="Helical" evidence="9">
    <location>
        <begin position="447"/>
        <end position="466"/>
    </location>
</feature>
<keyword evidence="11" id="KW-1185">Reference proteome</keyword>
<dbReference type="PANTHER" id="PTHR11629">
    <property type="entry name" value="VACUOLAR PROTON ATPASES"/>
    <property type="match status" value="1"/>
</dbReference>
<comment type="function">
    <text evidence="9">Essential component of the vacuolar proton pump (V-ATPase), a multimeric enzyme that catalyzes the translocation of protons across the membranes. Required for assembly and activity of the V-ATPase.</text>
</comment>
<accession>A0A9P0HCZ7</accession>